<feature type="active site" description="Proton acceptor" evidence="8">
    <location>
        <position position="99"/>
    </location>
</feature>
<dbReference type="InterPro" id="IPR002505">
    <property type="entry name" value="PTA_PTB"/>
</dbReference>
<dbReference type="GO" id="GO:0006108">
    <property type="term" value="P:malate metabolic process"/>
    <property type="evidence" value="ECO:0007669"/>
    <property type="project" value="InterPro"/>
</dbReference>
<dbReference type="Gene3D" id="3.40.50.10380">
    <property type="entry name" value="Malic enzyme, N-terminal domain"/>
    <property type="match status" value="1"/>
</dbReference>
<evidence type="ECO:0000256" key="10">
    <source>
        <dbReference type="PIRSR" id="PIRSR036684-3"/>
    </source>
</evidence>
<organism evidence="13 14">
    <name type="scientific">Candidatus Pelagibacter giovannonii</name>
    <dbReference type="NCBI Taxonomy" id="2563896"/>
    <lineage>
        <taxon>Bacteria</taxon>
        <taxon>Pseudomonadati</taxon>
        <taxon>Pseudomonadota</taxon>
        <taxon>Alphaproteobacteria</taxon>
        <taxon>Candidatus Pelagibacterales</taxon>
        <taxon>Candidatus Pelagibacteraceae</taxon>
        <taxon>Candidatus Pelagibacter</taxon>
    </lineage>
</organism>
<reference evidence="13 14" key="1">
    <citation type="journal article" date="2020" name="Nat. Microbiol.">
        <title>Lysogenic host-virus interactions in SAR11 marine bacteria.</title>
        <authorList>
            <person name="Morris R.M."/>
            <person name="Cain K.R."/>
            <person name="Hvorecny K.L."/>
            <person name="Kollman J.M."/>
        </authorList>
    </citation>
    <scope>NUCLEOTIDE SEQUENCE [LARGE SCALE GENOMIC DNA]</scope>
    <source>
        <strain evidence="13 14">NP1</strain>
    </source>
</reference>
<dbReference type="Pfam" id="PF00390">
    <property type="entry name" value="malic"/>
    <property type="match status" value="1"/>
</dbReference>
<evidence type="ECO:0000256" key="9">
    <source>
        <dbReference type="PIRSR" id="PIRSR036684-2"/>
    </source>
</evidence>
<dbReference type="GO" id="GO:0004470">
    <property type="term" value="F:malic enzyme activity"/>
    <property type="evidence" value="ECO:0007669"/>
    <property type="project" value="InterPro"/>
</dbReference>
<keyword evidence="6" id="KW-0560">Oxidoreductase</keyword>
<comment type="cofactor">
    <cofactor evidence="1">
        <name>Mn(2+)</name>
        <dbReference type="ChEBI" id="CHEBI:29035"/>
    </cofactor>
</comment>
<feature type="domain" description="Malic enzyme N-terminal" evidence="12">
    <location>
        <begin position="23"/>
        <end position="156"/>
    </location>
</feature>
<evidence type="ECO:0000256" key="8">
    <source>
        <dbReference type="PIRSR" id="PIRSR036684-1"/>
    </source>
</evidence>
<feature type="binding site" evidence="10">
    <location>
        <begin position="81"/>
        <end position="88"/>
    </location>
    <ligand>
        <name>NADP(+)</name>
        <dbReference type="ChEBI" id="CHEBI:58349"/>
    </ligand>
</feature>
<dbReference type="InterPro" id="IPR012188">
    <property type="entry name" value="ME_PTA"/>
</dbReference>
<dbReference type="InterPro" id="IPR012301">
    <property type="entry name" value="Malic_N_dom"/>
</dbReference>
<dbReference type="GO" id="GO:0016746">
    <property type="term" value="F:acyltransferase activity"/>
    <property type="evidence" value="ECO:0007669"/>
    <property type="project" value="InterPro"/>
</dbReference>
<comment type="similarity">
    <text evidence="3">In the N-terminal section; belongs to the malic enzymes family.</text>
</comment>
<name>A0A6H1Q2U9_9PROT</name>
<keyword evidence="5 9" id="KW-0479">Metal-binding</keyword>
<dbReference type="RefSeq" id="WP_168606896.1">
    <property type="nucleotide sequence ID" value="NZ_CP038852.1"/>
</dbReference>
<dbReference type="Gene3D" id="3.40.50.10750">
    <property type="entry name" value="Isocitrate/Isopropylmalate dehydrogenase-like"/>
    <property type="match status" value="1"/>
</dbReference>
<dbReference type="SMART" id="SM01274">
    <property type="entry name" value="malic"/>
    <property type="match status" value="1"/>
</dbReference>
<comment type="similarity">
    <text evidence="4">In the C-terminal section; belongs to the phosphate acetyltransferase and butyryltransferase family.</text>
</comment>
<dbReference type="FunFam" id="3.40.50.10380:FF:000003">
    <property type="entry name" value="NADP-dependent malic enzyme"/>
    <property type="match status" value="1"/>
</dbReference>
<dbReference type="InterPro" id="IPR042113">
    <property type="entry name" value="P_AcTrfase_dom1"/>
</dbReference>
<dbReference type="InterPro" id="IPR046346">
    <property type="entry name" value="Aminoacid_DH-like_N_sf"/>
</dbReference>
<dbReference type="InterPro" id="IPR051674">
    <property type="entry name" value="Malate_Decarboxylase"/>
</dbReference>
<evidence type="ECO:0000313" key="14">
    <source>
        <dbReference type="Proteomes" id="UP000501094"/>
    </source>
</evidence>
<dbReference type="EMBL" id="CP038852">
    <property type="protein sequence ID" value="QIZ21026.1"/>
    <property type="molecule type" value="Genomic_DNA"/>
</dbReference>
<dbReference type="SMART" id="SM00919">
    <property type="entry name" value="Malic_M"/>
    <property type="match status" value="1"/>
</dbReference>
<dbReference type="SUPFAM" id="SSF53659">
    <property type="entry name" value="Isocitrate/Isopropylmalate dehydrogenase-like"/>
    <property type="match status" value="1"/>
</dbReference>
<dbReference type="AlphaFoldDB" id="A0A6H1Q2U9"/>
<evidence type="ECO:0000256" key="7">
    <source>
        <dbReference type="ARBA" id="ARBA00023268"/>
    </source>
</evidence>
<dbReference type="InterPro" id="IPR037062">
    <property type="entry name" value="Malic_N_dom_sf"/>
</dbReference>
<keyword evidence="14" id="KW-1185">Reference proteome</keyword>
<dbReference type="PANTHER" id="PTHR43237">
    <property type="entry name" value="NADP-DEPENDENT MALIC ENZYME"/>
    <property type="match status" value="1"/>
</dbReference>
<evidence type="ECO:0000259" key="11">
    <source>
        <dbReference type="SMART" id="SM00919"/>
    </source>
</evidence>
<dbReference type="SUPFAM" id="SSF51735">
    <property type="entry name" value="NAD(P)-binding Rossmann-fold domains"/>
    <property type="match status" value="1"/>
</dbReference>
<evidence type="ECO:0000256" key="6">
    <source>
        <dbReference type="ARBA" id="ARBA00023002"/>
    </source>
</evidence>
<feature type="binding site" evidence="10">
    <location>
        <position position="291"/>
    </location>
    <ligand>
        <name>a divalent metal cation</name>
        <dbReference type="ChEBI" id="CHEBI:60240"/>
    </ligand>
</feature>
<feature type="binding site" evidence="9">
    <location>
        <position position="141"/>
    </location>
    <ligand>
        <name>a divalent metal cation</name>
        <dbReference type="ChEBI" id="CHEBI:60240"/>
    </ligand>
</feature>
<dbReference type="FunFam" id="3.40.50.720:FF:000095">
    <property type="entry name" value="NADP-dependent malic enzyme"/>
    <property type="match status" value="1"/>
</dbReference>
<dbReference type="Pfam" id="PF03949">
    <property type="entry name" value="Malic_M"/>
    <property type="match status" value="1"/>
</dbReference>
<dbReference type="SUPFAM" id="SSF53223">
    <property type="entry name" value="Aminoacid dehydrogenase-like, N-terminal domain"/>
    <property type="match status" value="1"/>
</dbReference>
<evidence type="ECO:0000313" key="13">
    <source>
        <dbReference type="EMBL" id="QIZ21026.1"/>
    </source>
</evidence>
<keyword evidence="7" id="KW-0511">Multifunctional enzyme</keyword>
<gene>
    <name evidence="13" type="ORF">E5R92_04435</name>
</gene>
<feature type="domain" description="Malic enzyme NAD-binding" evidence="11">
    <location>
        <begin position="168"/>
        <end position="404"/>
    </location>
</feature>
<dbReference type="InterPro" id="IPR015884">
    <property type="entry name" value="Malic_enzyme_CS"/>
</dbReference>
<dbReference type="Proteomes" id="UP000501094">
    <property type="component" value="Chromosome"/>
</dbReference>
<evidence type="ECO:0000256" key="2">
    <source>
        <dbReference type="ARBA" id="ARBA00001946"/>
    </source>
</evidence>
<evidence type="ECO:0000256" key="5">
    <source>
        <dbReference type="ARBA" id="ARBA00022723"/>
    </source>
</evidence>
<evidence type="ECO:0000256" key="1">
    <source>
        <dbReference type="ARBA" id="ARBA00001936"/>
    </source>
</evidence>
<evidence type="ECO:0000256" key="4">
    <source>
        <dbReference type="ARBA" id="ARBA00008756"/>
    </source>
</evidence>
<dbReference type="PROSITE" id="PS00331">
    <property type="entry name" value="MALIC_ENZYMES"/>
    <property type="match status" value="1"/>
</dbReference>
<dbReference type="Gene3D" id="3.40.50.720">
    <property type="entry name" value="NAD(P)-binding Rossmann-like Domain"/>
    <property type="match status" value="1"/>
</dbReference>
<comment type="cofactor">
    <cofactor evidence="2">
        <name>Mg(2+)</name>
        <dbReference type="ChEBI" id="CHEBI:18420"/>
    </cofactor>
</comment>
<dbReference type="KEGG" id="peg:E5R92_04435"/>
<evidence type="ECO:0000256" key="3">
    <source>
        <dbReference type="ARBA" id="ARBA00007686"/>
    </source>
</evidence>
<keyword evidence="10" id="KW-0521">NADP</keyword>
<dbReference type="InterPro" id="IPR036291">
    <property type="entry name" value="NAD(P)-bd_dom_sf"/>
</dbReference>
<dbReference type="GO" id="GO:0046872">
    <property type="term" value="F:metal ion binding"/>
    <property type="evidence" value="ECO:0007669"/>
    <property type="project" value="UniProtKB-KW"/>
</dbReference>
<dbReference type="PANTHER" id="PTHR43237:SF4">
    <property type="entry name" value="NADP-DEPENDENT MALIC ENZYME"/>
    <property type="match status" value="1"/>
</dbReference>
<accession>A0A6H1Q2U9</accession>
<dbReference type="InterPro" id="IPR045213">
    <property type="entry name" value="Malic_NAD-bd_bact_type"/>
</dbReference>
<feature type="binding site" evidence="10">
    <location>
        <position position="167"/>
    </location>
    <ligand>
        <name>a divalent metal cation</name>
        <dbReference type="ChEBI" id="CHEBI:60240"/>
    </ligand>
</feature>
<dbReference type="InterPro" id="IPR012302">
    <property type="entry name" value="Malic_NAD-bd"/>
</dbReference>
<evidence type="ECO:0000259" key="12">
    <source>
        <dbReference type="SMART" id="SM01274"/>
    </source>
</evidence>
<feature type="binding site" evidence="9">
    <location>
        <position position="142"/>
    </location>
    <ligand>
        <name>a divalent metal cation</name>
        <dbReference type="ChEBI" id="CHEBI:60240"/>
    </ligand>
</feature>
<proteinExistence type="inferred from homology"/>
<dbReference type="Gene3D" id="3.40.50.10950">
    <property type="match status" value="1"/>
</dbReference>
<dbReference type="PIRSF" id="PIRSF036684">
    <property type="entry name" value="ME_PTA"/>
    <property type="match status" value="1"/>
</dbReference>
<protein>
    <submittedName>
        <fullName evidence="13">NADP-dependent malic enzyme</fullName>
    </submittedName>
</protein>
<dbReference type="GO" id="GO:0016616">
    <property type="term" value="F:oxidoreductase activity, acting on the CH-OH group of donors, NAD or NADP as acceptor"/>
    <property type="evidence" value="ECO:0007669"/>
    <property type="project" value="InterPro"/>
</dbReference>
<dbReference type="Pfam" id="PF01515">
    <property type="entry name" value="PTA_PTB"/>
    <property type="match status" value="1"/>
</dbReference>
<dbReference type="InterPro" id="IPR042112">
    <property type="entry name" value="P_AcTrfase_dom2"/>
</dbReference>
<dbReference type="CDD" id="cd05311">
    <property type="entry name" value="NAD_bind_2_malic_enz"/>
    <property type="match status" value="1"/>
</dbReference>
<sequence>MKKTKIDHYTDKEALDFHSKNKPGKIEINSSKPMTTKRDLALAYSPGVAVPVQAIADNPETAYDYTSKGNLVAVISNGSAILGMGNLGALASKPVMEGKAVLFKRFADIDSIDLEIDSQDSDEIINSIKNFACSFGGINLEDIAAPDCFVIEEKLKEILDIPVFHDDQHGTAIITTAALINALDISNKSIKKIKVVVNGAGASAMACANLFKNSGVPQKNIIMVDRSGVIYRGRKGLNQWKSSHAIETKHRTLDEAINGADVFLGLSAKGALSKDMVKKMAKDPIIFACANPDPEITPEEIQEVRDDAIIATGRSDYPNQVNNLIGFPYVFRGALDVRSKTINEEMKVAAADAIAKLTREDVPDEVVAAMGGDRPHYGKEYIIPSTFDPRLISIIPAAVAKAAMDSGVARKDIDDFEIYKEQLKQRLNPSLTIMQGINSYIKKNQKRIVFADGEDKNTLKAAIAFKNSKLGIPILVGKKEKIKERIKEIGYDDHFGIEIINSTDSEKREKYVNYLFKKMQREQGLLERDCDRLVRNDRVIWASCMVACGDADGAVTGNTRRFGSSLDKITQVVNPREGEIMFGLNMVVSKGKTIFVGDTSVNEYPSSEELAEIAISAARVVKLFGFVPKVAFVSHSTFGQPLTSRTKHIKKAVEILKDKNVDFDFDGDMQPDVALNEDYKELYPFSSIVGNANILIMPGQHSAAISYKMMKSLGDTKVIGPLLIGLGQPIEIAPLRSSTSEIINLASVAAYSADVIDYKKS</sequence>
<dbReference type="GO" id="GO:0051287">
    <property type="term" value="F:NAD binding"/>
    <property type="evidence" value="ECO:0007669"/>
    <property type="project" value="InterPro"/>
</dbReference>